<evidence type="ECO:0000256" key="1">
    <source>
        <dbReference type="ARBA" id="ARBA00022553"/>
    </source>
</evidence>
<evidence type="ECO:0000313" key="6">
    <source>
        <dbReference type="Proteomes" id="UP001225646"/>
    </source>
</evidence>
<dbReference type="Pfam" id="PF14682">
    <property type="entry name" value="SPOB_ab"/>
    <property type="match status" value="1"/>
</dbReference>
<dbReference type="Proteomes" id="UP001225646">
    <property type="component" value="Unassembled WGS sequence"/>
</dbReference>
<keyword evidence="1" id="KW-0597">Phosphoprotein</keyword>
<reference evidence="5 6" key="1">
    <citation type="submission" date="2023-07" db="EMBL/GenBank/DDBJ databases">
        <title>Genomic Encyclopedia of Type Strains, Phase IV (KMG-IV): sequencing the most valuable type-strain genomes for metagenomic binning, comparative biology and taxonomic classification.</title>
        <authorList>
            <person name="Goeker M."/>
        </authorList>
    </citation>
    <scope>NUCLEOTIDE SEQUENCE [LARGE SCALE GENOMIC DNA]</scope>
    <source>
        <strain evidence="5 6">DSM 19092</strain>
    </source>
</reference>
<dbReference type="GO" id="GO:0016740">
    <property type="term" value="F:transferase activity"/>
    <property type="evidence" value="ECO:0007669"/>
    <property type="project" value="UniProtKB-KW"/>
</dbReference>
<sequence length="185" mass="21805">MKKVDETWGIIDVLTQTRHDWMNKLQLLKGNLALKKYDRAQKIIDQMVIEAQHESKLCQFKMEKFAEFILTYNWLNRFLSIEYVVLGDVLNLSKIDEPLTEWTKQFFSLMENLVEPNAENHLMLTIETVGNRTRFLFDFQGILNKEEELTLFLSTKSYDVIHITVLSCSRSQLTVNLEVTNEHMV</sequence>
<keyword evidence="3" id="KW-0418">Kinase</keyword>
<dbReference type="Gene3D" id="1.10.287.130">
    <property type="match status" value="1"/>
</dbReference>
<evidence type="ECO:0000259" key="4">
    <source>
        <dbReference type="SMART" id="SM01317"/>
    </source>
</evidence>
<accession>A0ABT9VJP9</accession>
<comment type="caution">
    <text evidence="5">The sequence shown here is derived from an EMBL/GenBank/DDBJ whole genome shotgun (WGS) entry which is preliminary data.</text>
</comment>
<evidence type="ECO:0000256" key="2">
    <source>
        <dbReference type="ARBA" id="ARBA00022679"/>
    </source>
</evidence>
<evidence type="ECO:0000256" key="3">
    <source>
        <dbReference type="ARBA" id="ARBA00022777"/>
    </source>
</evidence>
<organism evidence="5 6">
    <name type="scientific">Aeribacillus alveayuensis</name>
    <dbReference type="NCBI Taxonomy" id="279215"/>
    <lineage>
        <taxon>Bacteria</taxon>
        <taxon>Bacillati</taxon>
        <taxon>Bacillota</taxon>
        <taxon>Bacilli</taxon>
        <taxon>Bacillales</taxon>
        <taxon>Bacillaceae</taxon>
        <taxon>Aeribacillus</taxon>
    </lineage>
</organism>
<gene>
    <name evidence="5" type="ORF">J2S06_000269</name>
</gene>
<dbReference type="SMART" id="SM01317">
    <property type="entry name" value="SPOB_ab"/>
    <property type="match status" value="1"/>
</dbReference>
<keyword evidence="6" id="KW-1185">Reference proteome</keyword>
<dbReference type="InterPro" id="IPR039506">
    <property type="entry name" value="SPOB_a"/>
</dbReference>
<evidence type="ECO:0000313" key="5">
    <source>
        <dbReference type="EMBL" id="MDQ0161199.1"/>
    </source>
</evidence>
<dbReference type="SUPFAM" id="SSF55890">
    <property type="entry name" value="Sporulation response regulatory protein Spo0B"/>
    <property type="match status" value="1"/>
</dbReference>
<dbReference type="EC" id="2.7.-.-" evidence="5"/>
<name>A0ABT9VJP9_9BACI</name>
<protein>
    <submittedName>
        <fullName evidence="5">Stage 0 sporulation protein B (Sporulation initiation phosphotransferase)</fullName>
        <ecNumber evidence="5">2.7.-.-</ecNumber>
    </submittedName>
</protein>
<proteinExistence type="predicted"/>
<feature type="domain" description="Sporulation initiation phosphotransferase B C-terminal" evidence="4">
    <location>
        <begin position="62"/>
        <end position="175"/>
    </location>
</feature>
<keyword evidence="2 5" id="KW-0808">Transferase</keyword>
<dbReference type="Pfam" id="PF14689">
    <property type="entry name" value="SPOB_a"/>
    <property type="match status" value="1"/>
</dbReference>
<dbReference type="EMBL" id="JAUSTR010000001">
    <property type="protein sequence ID" value="MDQ0161199.1"/>
    <property type="molecule type" value="Genomic_DNA"/>
</dbReference>
<dbReference type="RefSeq" id="WP_044892897.1">
    <property type="nucleotide sequence ID" value="NZ_JAUSTR010000001.1"/>
</dbReference>
<dbReference type="InterPro" id="IPR037100">
    <property type="entry name" value="Spo0B_C_sf"/>
</dbReference>
<dbReference type="InterPro" id="IPR016122">
    <property type="entry name" value="SpoOB_C"/>
</dbReference>
<dbReference type="InterPro" id="IPR016120">
    <property type="entry name" value="Sig_transdc_His_kin_SpoOB"/>
</dbReference>
<dbReference type="Gene3D" id="3.30.565.30">
    <property type="entry name" value="Sporulation initiation phosphotransferase B (SpoOB), C-terminal domain"/>
    <property type="match status" value="1"/>
</dbReference>